<dbReference type="Proteomes" id="UP000285301">
    <property type="component" value="Unassembled WGS sequence"/>
</dbReference>
<dbReference type="GO" id="GO:0008270">
    <property type="term" value="F:zinc ion binding"/>
    <property type="evidence" value="ECO:0007669"/>
    <property type="project" value="UniProtKB-KW"/>
</dbReference>
<dbReference type="GO" id="GO:0005634">
    <property type="term" value="C:nucleus"/>
    <property type="evidence" value="ECO:0007669"/>
    <property type="project" value="UniProtKB-SubCell"/>
</dbReference>
<dbReference type="PROSITE" id="PS01360">
    <property type="entry name" value="ZF_MYND_1"/>
    <property type="match status" value="1"/>
</dbReference>
<evidence type="ECO:0000256" key="12">
    <source>
        <dbReference type="ARBA" id="ARBA00093423"/>
    </source>
</evidence>
<comment type="subcellular location">
    <subcellularLocation>
        <location evidence="2">Cytoplasm</location>
    </subcellularLocation>
    <subcellularLocation>
        <location evidence="1">Nucleus</location>
    </subcellularLocation>
</comment>
<dbReference type="GO" id="GO:0042826">
    <property type="term" value="F:histone deacetylase binding"/>
    <property type="evidence" value="ECO:0007669"/>
    <property type="project" value="TreeGrafter"/>
</dbReference>
<evidence type="ECO:0000256" key="6">
    <source>
        <dbReference type="ARBA" id="ARBA00022691"/>
    </source>
</evidence>
<dbReference type="EMBL" id="NCKU01011848">
    <property type="protein sequence ID" value="RWS00295.1"/>
    <property type="molecule type" value="Genomic_DNA"/>
</dbReference>
<dbReference type="EMBL" id="NCKU01006026">
    <property type="protein sequence ID" value="RWS03910.1"/>
    <property type="molecule type" value="Genomic_DNA"/>
</dbReference>
<comment type="catalytic activity">
    <reaction evidence="11">
        <text>L-lysyl-[protein] + S-adenosyl-L-methionine = N(6)-methyl-L-lysyl-[protein] + S-adenosyl-L-homocysteine + H(+)</text>
        <dbReference type="Rhea" id="RHEA:51736"/>
        <dbReference type="Rhea" id="RHEA-COMP:9752"/>
        <dbReference type="Rhea" id="RHEA-COMP:13053"/>
        <dbReference type="ChEBI" id="CHEBI:15378"/>
        <dbReference type="ChEBI" id="CHEBI:29969"/>
        <dbReference type="ChEBI" id="CHEBI:57856"/>
        <dbReference type="ChEBI" id="CHEBI:59789"/>
        <dbReference type="ChEBI" id="CHEBI:61929"/>
    </reaction>
</comment>
<evidence type="ECO:0000259" key="17">
    <source>
        <dbReference type="PROSITE" id="PS50865"/>
    </source>
</evidence>
<dbReference type="OrthoDB" id="62495at2759"/>
<dbReference type="Gene3D" id="6.10.140.2220">
    <property type="match status" value="1"/>
</dbReference>
<dbReference type="GO" id="GO:0008276">
    <property type="term" value="F:protein methyltransferase activity"/>
    <property type="evidence" value="ECO:0007669"/>
    <property type="project" value="UniProtKB-ARBA"/>
</dbReference>
<evidence type="ECO:0000256" key="3">
    <source>
        <dbReference type="ARBA" id="ARBA00022490"/>
    </source>
</evidence>
<evidence type="ECO:0000256" key="10">
    <source>
        <dbReference type="ARBA" id="ARBA00023242"/>
    </source>
</evidence>
<dbReference type="CDD" id="cd10536">
    <property type="entry name" value="SET_SMYD4"/>
    <property type="match status" value="1"/>
</dbReference>
<keyword evidence="7" id="KW-0479">Metal-binding</keyword>
<keyword evidence="21" id="KW-1185">Reference proteome</keyword>
<dbReference type="PROSITE" id="PS50865">
    <property type="entry name" value="ZF_MYND_2"/>
    <property type="match status" value="1"/>
</dbReference>
<dbReference type="InterPro" id="IPR002893">
    <property type="entry name" value="Znf_MYND"/>
</dbReference>
<evidence type="ECO:0000256" key="9">
    <source>
        <dbReference type="ARBA" id="ARBA00022833"/>
    </source>
</evidence>
<evidence type="ECO:0000313" key="20">
    <source>
        <dbReference type="EMBL" id="RWS03910.1"/>
    </source>
</evidence>
<reference evidence="18" key="2">
    <citation type="submission" date="2018-11" db="EMBL/GenBank/DDBJ databases">
        <title>Trombidioid mite genomics.</title>
        <authorList>
            <person name="Dong X."/>
        </authorList>
    </citation>
    <scope>NUCLEOTIDE SEQUENCE</scope>
    <source>
        <strain evidence="18">UoL-WK</strain>
    </source>
</reference>
<proteinExistence type="predicted"/>
<dbReference type="GO" id="GO:0032259">
    <property type="term" value="P:methylation"/>
    <property type="evidence" value="ECO:0007669"/>
    <property type="project" value="UniProtKB-KW"/>
</dbReference>
<dbReference type="GO" id="GO:0005737">
    <property type="term" value="C:cytoplasm"/>
    <property type="evidence" value="ECO:0007669"/>
    <property type="project" value="UniProtKB-SubCell"/>
</dbReference>
<dbReference type="AlphaFoldDB" id="A0A3S3RFZ3"/>
<dbReference type="Gene3D" id="1.10.220.160">
    <property type="match status" value="1"/>
</dbReference>
<keyword evidence="4" id="KW-0489">Methyltransferase</keyword>
<evidence type="ECO:0000256" key="1">
    <source>
        <dbReference type="ARBA" id="ARBA00004123"/>
    </source>
</evidence>
<accession>A0A3S3RFZ3</accession>
<dbReference type="GO" id="GO:0008170">
    <property type="term" value="F:N-methyltransferase activity"/>
    <property type="evidence" value="ECO:0007669"/>
    <property type="project" value="UniProtKB-ARBA"/>
</dbReference>
<organism evidence="18 21">
    <name type="scientific">Dinothrombium tinctorium</name>
    <dbReference type="NCBI Taxonomy" id="1965070"/>
    <lineage>
        <taxon>Eukaryota</taxon>
        <taxon>Metazoa</taxon>
        <taxon>Ecdysozoa</taxon>
        <taxon>Arthropoda</taxon>
        <taxon>Chelicerata</taxon>
        <taxon>Arachnida</taxon>
        <taxon>Acari</taxon>
        <taxon>Acariformes</taxon>
        <taxon>Trombidiformes</taxon>
        <taxon>Prostigmata</taxon>
        <taxon>Anystina</taxon>
        <taxon>Parasitengona</taxon>
        <taxon>Trombidioidea</taxon>
        <taxon>Trombidiidae</taxon>
        <taxon>Dinothrombium</taxon>
    </lineage>
</organism>
<evidence type="ECO:0000256" key="7">
    <source>
        <dbReference type="ARBA" id="ARBA00022723"/>
    </source>
</evidence>
<dbReference type="SUPFAM" id="SSF144232">
    <property type="entry name" value="HIT/MYND zinc finger-like"/>
    <property type="match status" value="1"/>
</dbReference>
<protein>
    <recommendedName>
        <fullName evidence="13">Protein-lysine N-methyltransferase SMYD4</fullName>
    </recommendedName>
    <alternativeName>
        <fullName evidence="14">SET and MYND domain-containing protein 4</fullName>
    </alternativeName>
</protein>
<evidence type="ECO:0000259" key="16">
    <source>
        <dbReference type="PROSITE" id="PS50280"/>
    </source>
</evidence>
<evidence type="ECO:0000313" key="19">
    <source>
        <dbReference type="EMBL" id="RWS01784.1"/>
    </source>
</evidence>
<keyword evidence="9" id="KW-0862">Zinc</keyword>
<evidence type="ECO:0000256" key="2">
    <source>
        <dbReference type="ARBA" id="ARBA00004496"/>
    </source>
</evidence>
<gene>
    <name evidence="20" type="ORF">B4U79_16466</name>
    <name evidence="19" type="ORF">B4U79_16683</name>
    <name evidence="18" type="ORF">B4U79_16894</name>
</gene>
<comment type="caution">
    <text evidence="18">The sequence shown here is derived from an EMBL/GenBank/DDBJ whole genome shotgun (WGS) entry which is preliminary data.</text>
</comment>
<reference evidence="18 21" key="1">
    <citation type="journal article" date="2018" name="Gigascience">
        <title>Genomes of trombidid mites reveal novel predicted allergens and laterally-transferred genes associated with secondary metabolism.</title>
        <authorList>
            <person name="Dong X."/>
            <person name="Chaisiri K."/>
            <person name="Xia D."/>
            <person name="Armstrong S.D."/>
            <person name="Fang Y."/>
            <person name="Donnelly M.J."/>
            <person name="Kadowaki T."/>
            <person name="McGarry J.W."/>
            <person name="Darby A.C."/>
            <person name="Makepeace B.L."/>
        </authorList>
    </citation>
    <scope>NUCLEOTIDE SEQUENCE [LARGE SCALE GENOMIC DNA]</scope>
    <source>
        <strain evidence="18">UoL-WK</strain>
    </source>
</reference>
<dbReference type="PROSITE" id="PS50280">
    <property type="entry name" value="SET"/>
    <property type="match status" value="1"/>
</dbReference>
<keyword evidence="10" id="KW-0539">Nucleus</keyword>
<evidence type="ECO:0000256" key="4">
    <source>
        <dbReference type="ARBA" id="ARBA00022603"/>
    </source>
</evidence>
<dbReference type="Pfam" id="PF01753">
    <property type="entry name" value="zf-MYND"/>
    <property type="match status" value="1"/>
</dbReference>
<dbReference type="EMBL" id="NCKU01008627">
    <property type="protein sequence ID" value="RWS01784.1"/>
    <property type="molecule type" value="Genomic_DNA"/>
</dbReference>
<feature type="domain" description="MYND-type" evidence="17">
    <location>
        <begin position="151"/>
        <end position="191"/>
    </location>
</feature>
<keyword evidence="8 15" id="KW-0863">Zinc-finger</keyword>
<dbReference type="Pfam" id="PF00856">
    <property type="entry name" value="SET"/>
    <property type="match status" value="1"/>
</dbReference>
<evidence type="ECO:0000256" key="14">
    <source>
        <dbReference type="ARBA" id="ARBA00093680"/>
    </source>
</evidence>
<evidence type="ECO:0000313" key="21">
    <source>
        <dbReference type="Proteomes" id="UP000285301"/>
    </source>
</evidence>
<keyword evidence="6" id="KW-0949">S-adenosyl-L-methionine</keyword>
<evidence type="ECO:0000256" key="5">
    <source>
        <dbReference type="ARBA" id="ARBA00022679"/>
    </source>
</evidence>
<dbReference type="PANTHER" id="PTHR46165">
    <property type="entry name" value="SET AND MYND DOMAIN-CONTAINING PROTEIN 4"/>
    <property type="match status" value="1"/>
</dbReference>
<sequence>MRRGKLFFLCEEYQDALHDLNDSIRYQHQDWRDKSYAKELIEMRNQCIKQIEEAKKLRPANKLFNYSKELVNSNFQPNFEHLFSRPKNYVDVPFLTENELLPGASAKIEMAFDPEKGRIMKSKTNIRKGTLILAEKAFASWLQPSLYAYYCYNCIKQIPFRSFPCRRCVRVNYCNSHCEEEAWNSYHSVECDYMDAFKNNSYGHLAAQILIAAGVETVFEVAKEGKIDAHEWPERKLEANYKSFYSLVSHEDKFAVEHSIMFGCGVCVIVHLLEKINFLQKNDPNYYLIAGILLKHIFQINLNCFLVRDRRYKKYEALNILAHTSETHRLGMAVVLSGSMFGHSCDYNTDCVDNGASLVMVLQRDVEANEEITISYSPHYKQMCFRERQSTLMRNYFFTCRCVACENGWENKQFALRCPQCDGSVYWFSDNSSNYCVDCERIDIDFKRFAKIESKAEKLYESVDQMLKEKKLKNVKSVIEKYTRLYSKTRRDDFVAFYYALCLCRYYQLKKKYKRAYRYARLCLAFEKALFGEQSLEVANSLLRMAHYLKLERNSRPLKAVLDFECKRELNETRREAIDILVTFKHGTLRLVNESEANFLPHFEKIIYKHGAKYGFTLYDV</sequence>
<dbReference type="InterPro" id="IPR052097">
    <property type="entry name" value="SET-MYND_domain_protein"/>
</dbReference>
<name>A0A3S3RFZ3_9ACAR</name>
<evidence type="ECO:0000256" key="13">
    <source>
        <dbReference type="ARBA" id="ARBA00093635"/>
    </source>
</evidence>
<dbReference type="SUPFAM" id="SSF82199">
    <property type="entry name" value="SET domain"/>
    <property type="match status" value="1"/>
</dbReference>
<dbReference type="InterPro" id="IPR001214">
    <property type="entry name" value="SET_dom"/>
</dbReference>
<keyword evidence="3" id="KW-0963">Cytoplasm</keyword>
<dbReference type="PANTHER" id="PTHR46165:SF2">
    <property type="entry name" value="SET AND MYND DOMAIN-CONTAINING PROTEIN 4"/>
    <property type="match status" value="1"/>
</dbReference>
<dbReference type="InterPro" id="IPR044421">
    <property type="entry name" value="SMYD4_SET"/>
</dbReference>
<feature type="domain" description="SET" evidence="16">
    <location>
        <begin position="106"/>
        <end position="377"/>
    </location>
</feature>
<dbReference type="Gene3D" id="2.170.270.10">
    <property type="entry name" value="SET domain"/>
    <property type="match status" value="1"/>
</dbReference>
<evidence type="ECO:0000256" key="8">
    <source>
        <dbReference type="ARBA" id="ARBA00022771"/>
    </source>
</evidence>
<dbReference type="STRING" id="1965070.A0A3S3RFZ3"/>
<evidence type="ECO:0000256" key="11">
    <source>
        <dbReference type="ARBA" id="ARBA00048985"/>
    </source>
</evidence>
<evidence type="ECO:0000256" key="15">
    <source>
        <dbReference type="PROSITE-ProRule" id="PRU00134"/>
    </source>
</evidence>
<dbReference type="InterPro" id="IPR046341">
    <property type="entry name" value="SET_dom_sf"/>
</dbReference>
<evidence type="ECO:0000313" key="18">
    <source>
        <dbReference type="EMBL" id="RWS00295.1"/>
    </source>
</evidence>
<comment type="function">
    <text evidence="12">Protein-lysine N-methyltransferase. Monomethylates PRMT5, modulating its transcriptional activity. May also act as a histone methyltransferase. Plays a critical role in cardiac development. Acts as a key epigenetic regulator of gene expression during cardiac development via its dual activities as a methyltransferase and negative regulator of HDAC1.</text>
</comment>
<keyword evidence="5" id="KW-0808">Transferase</keyword>
<dbReference type="GO" id="GO:0008757">
    <property type="term" value="F:S-adenosylmethionine-dependent methyltransferase activity"/>
    <property type="evidence" value="ECO:0007669"/>
    <property type="project" value="UniProtKB-ARBA"/>
</dbReference>